<reference evidence="4" key="1">
    <citation type="journal article" date="2021" name="Nat. Commun.">
        <title>Genetic determinants of endophytism in the Arabidopsis root mycobiome.</title>
        <authorList>
            <person name="Mesny F."/>
            <person name="Miyauchi S."/>
            <person name="Thiergart T."/>
            <person name="Pickel B."/>
            <person name="Atanasova L."/>
            <person name="Karlsson M."/>
            <person name="Huettel B."/>
            <person name="Barry K.W."/>
            <person name="Haridas S."/>
            <person name="Chen C."/>
            <person name="Bauer D."/>
            <person name="Andreopoulos W."/>
            <person name="Pangilinan J."/>
            <person name="LaButti K."/>
            <person name="Riley R."/>
            <person name="Lipzen A."/>
            <person name="Clum A."/>
            <person name="Drula E."/>
            <person name="Henrissat B."/>
            <person name="Kohler A."/>
            <person name="Grigoriev I.V."/>
            <person name="Martin F.M."/>
            <person name="Hacquard S."/>
        </authorList>
    </citation>
    <scope>NUCLEOTIDE SEQUENCE</scope>
    <source>
        <strain evidence="4">MPI-SDFR-AT-0120</strain>
    </source>
</reference>
<gene>
    <name evidence="4" type="ORF">FB567DRAFT_168694</name>
</gene>
<protein>
    <submittedName>
        <fullName evidence="4">Methyltransferase</fullName>
    </submittedName>
</protein>
<evidence type="ECO:0000256" key="1">
    <source>
        <dbReference type="ARBA" id="ARBA00022603"/>
    </source>
</evidence>
<dbReference type="Proteomes" id="UP000813461">
    <property type="component" value="Unassembled WGS sequence"/>
</dbReference>
<dbReference type="AlphaFoldDB" id="A0A8K0RER5"/>
<dbReference type="EMBL" id="JAGMVJ010000002">
    <property type="protein sequence ID" value="KAH7093165.1"/>
    <property type="molecule type" value="Genomic_DNA"/>
</dbReference>
<evidence type="ECO:0000313" key="4">
    <source>
        <dbReference type="EMBL" id="KAH7093165.1"/>
    </source>
</evidence>
<dbReference type="OrthoDB" id="540004at2759"/>
<dbReference type="PANTHER" id="PTHR43861:SF1">
    <property type="entry name" value="TRANS-ACONITATE 2-METHYLTRANSFERASE"/>
    <property type="match status" value="1"/>
</dbReference>
<keyword evidence="2" id="KW-0808">Transferase</keyword>
<evidence type="ECO:0000259" key="3">
    <source>
        <dbReference type="Pfam" id="PF13649"/>
    </source>
</evidence>
<keyword evidence="5" id="KW-1185">Reference proteome</keyword>
<proteinExistence type="predicted"/>
<dbReference type="SUPFAM" id="SSF53335">
    <property type="entry name" value="S-adenosyl-L-methionine-dependent methyltransferases"/>
    <property type="match status" value="1"/>
</dbReference>
<dbReference type="Gene3D" id="3.40.50.150">
    <property type="entry name" value="Vaccinia Virus protein VP39"/>
    <property type="match status" value="1"/>
</dbReference>
<accession>A0A8K0RER5</accession>
<evidence type="ECO:0000256" key="2">
    <source>
        <dbReference type="ARBA" id="ARBA00022679"/>
    </source>
</evidence>
<organism evidence="4 5">
    <name type="scientific">Paraphoma chrysanthemicola</name>
    <dbReference type="NCBI Taxonomy" id="798071"/>
    <lineage>
        <taxon>Eukaryota</taxon>
        <taxon>Fungi</taxon>
        <taxon>Dikarya</taxon>
        <taxon>Ascomycota</taxon>
        <taxon>Pezizomycotina</taxon>
        <taxon>Dothideomycetes</taxon>
        <taxon>Pleosporomycetidae</taxon>
        <taxon>Pleosporales</taxon>
        <taxon>Pleosporineae</taxon>
        <taxon>Phaeosphaeriaceae</taxon>
        <taxon>Paraphoma</taxon>
    </lineage>
</organism>
<keyword evidence="1 4" id="KW-0489">Methyltransferase</keyword>
<dbReference type="CDD" id="cd02440">
    <property type="entry name" value="AdoMet_MTases"/>
    <property type="match status" value="1"/>
</dbReference>
<dbReference type="InterPro" id="IPR041698">
    <property type="entry name" value="Methyltransf_25"/>
</dbReference>
<name>A0A8K0RER5_9PLEO</name>
<dbReference type="PANTHER" id="PTHR43861">
    <property type="entry name" value="TRANS-ACONITATE 2-METHYLTRANSFERASE-RELATED"/>
    <property type="match status" value="1"/>
</dbReference>
<comment type="caution">
    <text evidence="4">The sequence shown here is derived from an EMBL/GenBank/DDBJ whole genome shotgun (WGS) entry which is preliminary data.</text>
</comment>
<feature type="domain" description="Methyltransferase" evidence="3">
    <location>
        <begin position="56"/>
        <end position="153"/>
    </location>
</feature>
<sequence>MSTSLPDNLKARIKESYDATAEDYAARFTKADDPVRLGYLRRLVELMQDKNTANLLELGCGAGIPATKFVLQYNKPAFHVIGNDISTAQLNLARANLDDYKDRIHLEEGDMLALSFPDSTFDAVTGFYSIIHLPREEQTQIMEKIFKWLKPGGLFLANFGAEEIPTLEQDRWLDHDKAWMFWSGWGGEASVKMVEAVGFEILLRERRQDEGDAEFMWVLATKYGQTSTTQSSHG</sequence>
<dbReference type="GO" id="GO:0032259">
    <property type="term" value="P:methylation"/>
    <property type="evidence" value="ECO:0007669"/>
    <property type="project" value="UniProtKB-KW"/>
</dbReference>
<dbReference type="GO" id="GO:0008168">
    <property type="term" value="F:methyltransferase activity"/>
    <property type="evidence" value="ECO:0007669"/>
    <property type="project" value="UniProtKB-KW"/>
</dbReference>
<dbReference type="Pfam" id="PF13649">
    <property type="entry name" value="Methyltransf_25"/>
    <property type="match status" value="1"/>
</dbReference>
<dbReference type="InterPro" id="IPR029063">
    <property type="entry name" value="SAM-dependent_MTases_sf"/>
</dbReference>
<evidence type="ECO:0000313" key="5">
    <source>
        <dbReference type="Proteomes" id="UP000813461"/>
    </source>
</evidence>